<dbReference type="EMBL" id="VSSQ01063680">
    <property type="protein sequence ID" value="MPN16680.1"/>
    <property type="molecule type" value="Genomic_DNA"/>
</dbReference>
<organism evidence="1">
    <name type="scientific">bioreactor metagenome</name>
    <dbReference type="NCBI Taxonomy" id="1076179"/>
    <lineage>
        <taxon>unclassified sequences</taxon>
        <taxon>metagenomes</taxon>
        <taxon>ecological metagenomes</taxon>
    </lineage>
</organism>
<accession>A0A645FS10</accession>
<name>A0A645FS10_9ZZZZ</name>
<comment type="caution">
    <text evidence="1">The sequence shown here is derived from an EMBL/GenBank/DDBJ whole genome shotgun (WGS) entry which is preliminary data.</text>
</comment>
<gene>
    <name evidence="1" type="ORF">SDC9_164025</name>
</gene>
<protein>
    <submittedName>
        <fullName evidence="1">Uncharacterized protein</fullName>
    </submittedName>
</protein>
<proteinExistence type="predicted"/>
<dbReference type="AlphaFoldDB" id="A0A645FS10"/>
<evidence type="ECO:0000313" key="1">
    <source>
        <dbReference type="EMBL" id="MPN16680.1"/>
    </source>
</evidence>
<reference evidence="1" key="1">
    <citation type="submission" date="2019-08" db="EMBL/GenBank/DDBJ databases">
        <authorList>
            <person name="Kucharzyk K."/>
            <person name="Murdoch R.W."/>
            <person name="Higgins S."/>
            <person name="Loffler F."/>
        </authorList>
    </citation>
    <scope>NUCLEOTIDE SEQUENCE</scope>
</reference>
<sequence length="137" mass="15516">MKKENSVFNSVVDELKSNCRSYLVHKKDTKSVSFTFYSILSQSSEKDIYILNSFINTFDDTNLELQNYLCLYSDLKYCLSLLLSDYYKVSSSMGIAEFLDTESRIFDFLVNIALSGNPADVDSMDMIKSLCVAALTA</sequence>